<keyword evidence="4" id="KW-1185">Reference proteome</keyword>
<dbReference type="PANTHER" id="PTHR30143">
    <property type="entry name" value="ACID HYDRATASE"/>
    <property type="match status" value="1"/>
</dbReference>
<dbReference type="RefSeq" id="WP_005180152.1">
    <property type="nucleotide sequence ID" value="NZ_BANR01000043.1"/>
</dbReference>
<name>L7KTQ8_9ACTN</name>
<sequence>MTAMENLRNDVPQAIESAAVRLATARRTATPCSPVRDLLGTDDVVAAYQVQQRFVDDRRREGARVVGRKIGLTSPVVQQQLGVDQPDFGVLLDDMNVSGIDEVPAGVLLQPKVEAEIAFILAADLDGSCDLETVRESIGQAVAAIEIVDSRIAEWDISITDTVADNASSGLFVLGDQKASLSGFDPKSASMTMWIDDEVVSTGSGADCLGDPLRALQWLAHTTSSYGQPLRSGQVVLSGALGPMVSVRPGSTVRAKISELGSVSVMFAGGDR</sequence>
<dbReference type="STRING" id="1220583.GOACH_43_00020"/>
<dbReference type="Proteomes" id="UP000010988">
    <property type="component" value="Unassembled WGS sequence"/>
</dbReference>
<dbReference type="EMBL" id="BANR01000043">
    <property type="protein sequence ID" value="GAC51088.1"/>
    <property type="molecule type" value="Genomic_DNA"/>
</dbReference>
<dbReference type="Gene3D" id="3.90.850.10">
    <property type="entry name" value="Fumarylacetoacetase-like, C-terminal domain"/>
    <property type="match status" value="1"/>
</dbReference>
<dbReference type="InterPro" id="IPR036663">
    <property type="entry name" value="Fumarylacetoacetase_C_sf"/>
</dbReference>
<feature type="domain" description="Fumarylacetoacetase-like C-terminal" evidence="2">
    <location>
        <begin position="109"/>
        <end position="263"/>
    </location>
</feature>
<dbReference type="Pfam" id="PF01557">
    <property type="entry name" value="FAA_hydrolase"/>
    <property type="match status" value="1"/>
</dbReference>
<dbReference type="InterPro" id="IPR011234">
    <property type="entry name" value="Fumarylacetoacetase-like_C"/>
</dbReference>
<protein>
    <submittedName>
        <fullName evidence="3">2-hydroxypenta-2,4-dienoate hydratase CmtF</fullName>
    </submittedName>
</protein>
<keyword evidence="1" id="KW-0456">Lyase</keyword>
<accession>L7KTQ8</accession>
<dbReference type="OrthoDB" id="9792137at2"/>
<dbReference type="PANTHER" id="PTHR30143:SF0">
    <property type="entry name" value="2-KETO-4-PENTENOATE HYDRATASE"/>
    <property type="match status" value="1"/>
</dbReference>
<proteinExistence type="predicted"/>
<evidence type="ECO:0000259" key="2">
    <source>
        <dbReference type="Pfam" id="PF01557"/>
    </source>
</evidence>
<evidence type="ECO:0000313" key="4">
    <source>
        <dbReference type="Proteomes" id="UP000010988"/>
    </source>
</evidence>
<evidence type="ECO:0000313" key="3">
    <source>
        <dbReference type="EMBL" id="GAC51088.1"/>
    </source>
</evidence>
<reference evidence="3 4" key="1">
    <citation type="submission" date="2012-12" db="EMBL/GenBank/DDBJ databases">
        <title>Whole genome shotgun sequence of Gordonia aichiensis NBRC 108223.</title>
        <authorList>
            <person name="Isaki-Nakamura S."/>
            <person name="Hosoyama A."/>
            <person name="Tsuchikane K."/>
            <person name="Ando Y."/>
            <person name="Baba S."/>
            <person name="Ohji S."/>
            <person name="Hamada M."/>
            <person name="Tamura T."/>
            <person name="Yamazoe A."/>
            <person name="Yamazaki S."/>
            <person name="Fujita N."/>
        </authorList>
    </citation>
    <scope>NUCLEOTIDE SEQUENCE [LARGE SCALE GENOMIC DNA]</scope>
    <source>
        <strain evidence="3 4">NBRC 108223</strain>
    </source>
</reference>
<gene>
    <name evidence="3" type="primary">cmtF</name>
    <name evidence="3" type="ORF">GOACH_43_00020</name>
</gene>
<comment type="caution">
    <text evidence="3">The sequence shown here is derived from an EMBL/GenBank/DDBJ whole genome shotgun (WGS) entry which is preliminary data.</text>
</comment>
<dbReference type="GO" id="GO:0008684">
    <property type="term" value="F:2-oxopent-4-enoate hydratase activity"/>
    <property type="evidence" value="ECO:0007669"/>
    <property type="project" value="TreeGrafter"/>
</dbReference>
<dbReference type="eggNOG" id="COG3971">
    <property type="taxonomic scope" value="Bacteria"/>
</dbReference>
<dbReference type="GO" id="GO:0005737">
    <property type="term" value="C:cytoplasm"/>
    <property type="evidence" value="ECO:0007669"/>
    <property type="project" value="TreeGrafter"/>
</dbReference>
<dbReference type="SUPFAM" id="SSF56529">
    <property type="entry name" value="FAH"/>
    <property type="match status" value="1"/>
</dbReference>
<organism evidence="3 4">
    <name type="scientific">Gordonia aichiensis NBRC 108223</name>
    <dbReference type="NCBI Taxonomy" id="1220583"/>
    <lineage>
        <taxon>Bacteria</taxon>
        <taxon>Bacillati</taxon>
        <taxon>Actinomycetota</taxon>
        <taxon>Actinomycetes</taxon>
        <taxon>Mycobacteriales</taxon>
        <taxon>Gordoniaceae</taxon>
        <taxon>Gordonia</taxon>
    </lineage>
</organism>
<evidence type="ECO:0000256" key="1">
    <source>
        <dbReference type="ARBA" id="ARBA00023239"/>
    </source>
</evidence>
<dbReference type="InterPro" id="IPR050772">
    <property type="entry name" value="Hydratase-Decarb/MhpD_sf"/>
</dbReference>
<dbReference type="AlphaFoldDB" id="L7KTQ8"/>